<reference evidence="2" key="1">
    <citation type="journal article" date="2014" name="Res. Microbiol.">
        <title>Insertions in the OCL1 locus of Acinetobacter baumannii lead to shortened lipooligosaccharides.</title>
        <authorList>
            <person name="Kenyon J.J."/>
            <person name="Holt K.E."/>
            <person name="Pickard D."/>
            <person name="Dougan G."/>
            <person name="Hall R.M."/>
        </authorList>
    </citation>
    <scope>NUCLEOTIDE SEQUENCE</scope>
    <source>
        <strain evidence="2">D36</strain>
    </source>
</reference>
<sequence>MYATVSLFLNIILKDTQDYMIPRIIHYCWFGPNKIPEQLVKYMESWRLFCPDYEIKLWNEKSFDINSHPFTLSAYNQKKYAYVSDYVRAYALHNFGGIYLDTDVELKENLDIFLQHEAFTGFEGKGSPFTAVWGSIPNHSLTKRILEYYHERIYTAEESTNTFSVSEILREKFFIDPLNNNLQVGKDSINTIHVYPSTHFCLDLPKNFATHHFYGSWLPDRTKSYKENAVEIYFNEQLESLENITHSKNFLKTLATRIKIKDLFKLIRYFIQYKLK</sequence>
<gene>
    <name evidence="2" type="primary">gtrOC9</name>
</gene>
<organism evidence="2">
    <name type="scientific">Acinetobacter baumannii</name>
    <dbReference type="NCBI Taxonomy" id="470"/>
    <lineage>
        <taxon>Bacteria</taxon>
        <taxon>Pseudomonadati</taxon>
        <taxon>Pseudomonadota</taxon>
        <taxon>Gammaproteobacteria</taxon>
        <taxon>Moraxellales</taxon>
        <taxon>Moraxellaceae</taxon>
        <taxon>Acinetobacter</taxon>
        <taxon>Acinetobacter calcoaceticus/baumannii complex</taxon>
    </lineage>
</organism>
<dbReference type="PANTHER" id="PTHR32385">
    <property type="entry name" value="MANNOSYL PHOSPHORYLINOSITOL CERAMIDE SYNTHASE"/>
    <property type="match status" value="1"/>
</dbReference>
<name>A0A097I598_ACIBA</name>
<dbReference type="PANTHER" id="PTHR32385:SF15">
    <property type="entry name" value="INOSITOL PHOSPHOCERAMIDE MANNOSYLTRANSFERASE 1"/>
    <property type="match status" value="1"/>
</dbReference>
<dbReference type="GO" id="GO:0000030">
    <property type="term" value="F:mannosyltransferase activity"/>
    <property type="evidence" value="ECO:0007669"/>
    <property type="project" value="TreeGrafter"/>
</dbReference>
<dbReference type="EMBL" id="JN107991">
    <property type="protein sequence ID" value="AIT56375.1"/>
    <property type="molecule type" value="Genomic_DNA"/>
</dbReference>
<dbReference type="GO" id="GO:0051999">
    <property type="term" value="P:mannosyl-inositol phosphorylceramide biosynthetic process"/>
    <property type="evidence" value="ECO:0007669"/>
    <property type="project" value="TreeGrafter"/>
</dbReference>
<dbReference type="SUPFAM" id="SSF53448">
    <property type="entry name" value="Nucleotide-diphospho-sugar transferases"/>
    <property type="match status" value="1"/>
</dbReference>
<dbReference type="InterPro" id="IPR029044">
    <property type="entry name" value="Nucleotide-diphossugar_trans"/>
</dbReference>
<keyword evidence="1" id="KW-0808">Transferase</keyword>
<dbReference type="Gene3D" id="3.90.550.20">
    <property type="match status" value="1"/>
</dbReference>
<dbReference type="InterPro" id="IPR007577">
    <property type="entry name" value="GlycoTrfase_DXD_sugar-bd_CS"/>
</dbReference>
<dbReference type="InterPro" id="IPR051706">
    <property type="entry name" value="Glycosyltransferase_domain"/>
</dbReference>
<accession>A0A097I598</accession>
<protein>
    <submittedName>
        <fullName evidence="2">GtrOC9</fullName>
    </submittedName>
</protein>
<evidence type="ECO:0000313" key="2">
    <source>
        <dbReference type="EMBL" id="AIT56375.1"/>
    </source>
</evidence>
<evidence type="ECO:0000256" key="1">
    <source>
        <dbReference type="ARBA" id="ARBA00022679"/>
    </source>
</evidence>
<dbReference type="AlphaFoldDB" id="A0A097I598"/>
<dbReference type="GO" id="GO:0016020">
    <property type="term" value="C:membrane"/>
    <property type="evidence" value="ECO:0007669"/>
    <property type="project" value="GOC"/>
</dbReference>
<proteinExistence type="predicted"/>
<dbReference type="Pfam" id="PF04488">
    <property type="entry name" value="Gly_transf_sug"/>
    <property type="match status" value="1"/>
</dbReference>